<dbReference type="InParanoid" id="A0A3Q3S4Z1"/>
<dbReference type="STRING" id="205130.ENSMAMP00000017475"/>
<dbReference type="Proteomes" id="UP000261640">
    <property type="component" value="Unplaced"/>
</dbReference>
<name>A0A3Q3S4Z1_9TELE</name>
<dbReference type="Pfam" id="PF13553">
    <property type="entry name" value="FIIND"/>
    <property type="match status" value="1"/>
</dbReference>
<dbReference type="GeneTree" id="ENSGT00390000013973"/>
<protein>
    <submittedName>
        <fullName evidence="4">Sterile alpha motif domain-containing protein 9-like</fullName>
    </submittedName>
</protein>
<keyword evidence="2" id="KW-0963">Cytoplasm</keyword>
<dbReference type="GO" id="GO:0005829">
    <property type="term" value="C:cytosol"/>
    <property type="evidence" value="ECO:0007669"/>
    <property type="project" value="UniProtKB-SubCell"/>
</dbReference>
<sequence length="1101" mass="125686">MDRWNEVPESSSMLDVLDANLFTGVSFEPAYIEETEKNFYRGAPPSWLNFHISDQAASNGTGTPIIKREGYEALRQKIEGRRRTGIAAVKLLHQPGCGGTTLAMQVLWDLRKTFNCAVLKGSTLDIASVAKEVVQLFTTGSWGQQRTVLLLVNDEQILENLQNSIMEEIAQQGIATRGTSPAVTILSCVRKDTVVKGENVVLKKVLSNEERQKFNDKQTELGNRYPDQCKQFHGFNIMLADSPQAYVTQACTVFRNVRSANKPRKTQLAAFLSLLNAYVPGSYLLESQCLNFLKPEEHGDVSLQDRMKPFSHLIITFQQDTTSERRVRMAHPVIAQCCTELLAQAKVDRSDTARNFLTYFCRDEVPPCLLNFIKDMLTKRETKIEENTQCGTDIKDNKGNKEKFSRLILDIKKIENRVQVNGKTQSASVLKVASNKFSENPFFPQALARFYYIEIKDYNLAEMWAERAKKRDHKNSFIADTLGQIHKNHLNSFSPRPGNLRNQTARPRRLLRLATKAIKAFKHEEKLAEDEEGPDMNKDGMRNISNVFNTRGQFGYLQVCNILYDLLVSQNEIWKKVLTCNKPMGSVLKSLGDNKLFKFNDLIKSLRDDVKRKCDFFNNYLTYSRPGMQEEDPSYIRTIASSCHRQYTEEALPDPVSGIMNEFTKDENTITAADTPERYIVALLKRWTNENNTQNNSSDLMQLIEEMSHLYKRAYAKYFRSRYLCPVLFLGKGQALGSIVPTTCDDFWLENEDATTDFFNYMKQKDKIFKDLRVQQQLFKFHGRVEEYHVCTSVGKVQIQVKANMQESVWIPREVSFYLGFTIGGLVALGIQTIKNDYGHPKQDLGQWTATEPQCTIIHGVTTYSLQSGAGQFQCSVSALRWVCKKKVRFTYQFRSWEEHTQKLNMVHCKPAGPLLDITVNEGRFDEVYLPHWICIVCSDGFQTVSDKFAVLHRDTSGNFLEQVSEVMSSHVKSLLYRFSTHGVLVRARFPVKAHCSVLIFKTKQPILTFHIHLIPCDAALRQTLEQQERDGSILIHKSNPEKPLQMLDSFSLTTNAKTKISPAEIQLGHEQANFFTVNSTSDQLMLTLKHAGEDVWSCEI</sequence>
<dbReference type="Pfam" id="PF23679">
    <property type="entry name" value="UPA-FIIND"/>
    <property type="match status" value="1"/>
</dbReference>
<dbReference type="InterPro" id="IPR025307">
    <property type="entry name" value="FIIND_dom"/>
</dbReference>
<evidence type="ECO:0000256" key="1">
    <source>
        <dbReference type="ARBA" id="ARBA00004514"/>
    </source>
</evidence>
<dbReference type="Ensembl" id="ENSMAMT00000017941.2">
    <property type="protein sequence ID" value="ENSMAMP00000017475.1"/>
    <property type="gene ID" value="ENSMAMG00000011831.2"/>
</dbReference>
<reference evidence="4" key="1">
    <citation type="submission" date="2025-08" db="UniProtKB">
        <authorList>
            <consortium name="Ensembl"/>
        </authorList>
    </citation>
    <scope>IDENTIFICATION</scope>
</reference>
<keyword evidence="5" id="KW-1185">Reference proteome</keyword>
<dbReference type="PANTHER" id="PTHR16155">
    <property type="entry name" value="DED DOMAIN-CONTAINING PROTEIN"/>
    <property type="match status" value="1"/>
</dbReference>
<feature type="domain" description="FIIND" evidence="3">
    <location>
        <begin position="844"/>
        <end position="1101"/>
    </location>
</feature>
<reference evidence="4" key="2">
    <citation type="submission" date="2025-09" db="UniProtKB">
        <authorList>
            <consortium name="Ensembl"/>
        </authorList>
    </citation>
    <scope>IDENTIFICATION</scope>
</reference>
<dbReference type="OrthoDB" id="2337140at2759"/>
<comment type="subcellular location">
    <subcellularLocation>
        <location evidence="1">Cytoplasm</location>
        <location evidence="1">Cytosol</location>
    </subcellularLocation>
</comment>
<dbReference type="PROSITE" id="PS51830">
    <property type="entry name" value="FIIND"/>
    <property type="match status" value="1"/>
</dbReference>
<evidence type="ECO:0000313" key="4">
    <source>
        <dbReference type="Ensembl" id="ENSMAMP00000017475.1"/>
    </source>
</evidence>
<evidence type="ECO:0000313" key="5">
    <source>
        <dbReference type="Proteomes" id="UP000261640"/>
    </source>
</evidence>
<evidence type="ECO:0000259" key="3">
    <source>
        <dbReference type="PROSITE" id="PS51830"/>
    </source>
</evidence>
<proteinExistence type="predicted"/>
<dbReference type="RefSeq" id="XP_026171176.1">
    <property type="nucleotide sequence ID" value="XM_026315391.1"/>
</dbReference>
<dbReference type="PANTHER" id="PTHR16155:SF18">
    <property type="entry name" value="STERILE ALPHA MOTIF DOMAIN-CONTAINING PROTEIN 9-LIKE"/>
    <property type="match status" value="1"/>
</dbReference>
<accession>A0A3Q3S4Z1</accession>
<dbReference type="GeneID" id="113135388"/>
<evidence type="ECO:0000256" key="2">
    <source>
        <dbReference type="ARBA" id="ARBA00022490"/>
    </source>
</evidence>
<organism evidence="4 5">
    <name type="scientific">Mastacembelus armatus</name>
    <name type="common">zig-zag eel</name>
    <dbReference type="NCBI Taxonomy" id="205130"/>
    <lineage>
        <taxon>Eukaryota</taxon>
        <taxon>Metazoa</taxon>
        <taxon>Chordata</taxon>
        <taxon>Craniata</taxon>
        <taxon>Vertebrata</taxon>
        <taxon>Euteleostomi</taxon>
        <taxon>Actinopterygii</taxon>
        <taxon>Neopterygii</taxon>
        <taxon>Teleostei</taxon>
        <taxon>Neoteleostei</taxon>
        <taxon>Acanthomorphata</taxon>
        <taxon>Anabantaria</taxon>
        <taxon>Synbranchiformes</taxon>
        <taxon>Mastacembelidae</taxon>
        <taxon>Mastacembelus</taxon>
    </lineage>
</organism>
<dbReference type="AlphaFoldDB" id="A0A3Q3S4Z1"/>